<keyword evidence="2" id="KW-1185">Reference proteome</keyword>
<gene>
    <name evidence="1" type="ORF">BKA14_002479</name>
</gene>
<evidence type="ECO:0000313" key="2">
    <source>
        <dbReference type="Proteomes" id="UP000542742"/>
    </source>
</evidence>
<reference evidence="1 2" key="1">
    <citation type="submission" date="2020-08" db="EMBL/GenBank/DDBJ databases">
        <title>Sequencing the genomes of 1000 actinobacteria strains.</title>
        <authorList>
            <person name="Klenk H.-P."/>
        </authorList>
    </citation>
    <scope>NUCLEOTIDE SEQUENCE [LARGE SCALE GENOMIC DNA]</scope>
    <source>
        <strain evidence="1 2">DSM 45518</strain>
    </source>
</reference>
<evidence type="ECO:0000313" key="1">
    <source>
        <dbReference type="EMBL" id="MBB4692331.1"/>
    </source>
</evidence>
<dbReference type="EMBL" id="JACHMF010000001">
    <property type="protein sequence ID" value="MBB4692331.1"/>
    <property type="molecule type" value="Genomic_DNA"/>
</dbReference>
<name>A0A7W7CSV0_9ACTN</name>
<protein>
    <submittedName>
        <fullName evidence="1">Uncharacterized protein</fullName>
    </submittedName>
</protein>
<dbReference type="AlphaFoldDB" id="A0A7W7CSV0"/>
<comment type="caution">
    <text evidence="1">The sequence shown here is derived from an EMBL/GenBank/DDBJ whole genome shotgun (WGS) entry which is preliminary data.</text>
</comment>
<proteinExistence type="predicted"/>
<dbReference type="RefSeq" id="WP_184951059.1">
    <property type="nucleotide sequence ID" value="NZ_BOMC01000079.1"/>
</dbReference>
<sequence>MRRYRYVGPADIQESAGRVEPVRLDAAGRLPDEPLTFVVGVDGWLKLAPRRSEHVVLADGQDVLAAGEMTFDGERRVVEVSNQSTGYCPDPDCWPAVAAALDRLGTAHPGGFTHELTFRRCPDCGERNIVRDGDFTCALCGGDLPTAWNFSSVPDQP</sequence>
<dbReference type="Proteomes" id="UP000542742">
    <property type="component" value="Unassembled WGS sequence"/>
</dbReference>
<accession>A0A7W7CSV0</accession>
<organism evidence="1 2">
    <name type="scientific">Paractinoplanes abujensis</name>
    <dbReference type="NCBI Taxonomy" id="882441"/>
    <lineage>
        <taxon>Bacteria</taxon>
        <taxon>Bacillati</taxon>
        <taxon>Actinomycetota</taxon>
        <taxon>Actinomycetes</taxon>
        <taxon>Micromonosporales</taxon>
        <taxon>Micromonosporaceae</taxon>
        <taxon>Paractinoplanes</taxon>
    </lineage>
</organism>